<reference evidence="9 10" key="1">
    <citation type="submission" date="2021-08" db="EMBL/GenBank/DDBJ databases">
        <title>Complete genome sequence of Leptospira kobayashii strain E30.</title>
        <authorList>
            <person name="Nakao R."/>
            <person name="Nakamura S."/>
            <person name="Masuzawa T."/>
            <person name="Koizumi N."/>
        </authorList>
    </citation>
    <scope>NUCLEOTIDE SEQUENCE [LARGE SCALE GENOMIC DNA]</scope>
    <source>
        <strain evidence="9 10">E30</strain>
    </source>
</reference>
<feature type="transmembrane region" description="Helical" evidence="7">
    <location>
        <begin position="60"/>
        <end position="79"/>
    </location>
</feature>
<evidence type="ECO:0000256" key="3">
    <source>
        <dbReference type="ARBA" id="ARBA00022989"/>
    </source>
</evidence>
<feature type="transmembrane region" description="Helical" evidence="7">
    <location>
        <begin position="86"/>
        <end position="102"/>
    </location>
</feature>
<name>A0ABM7UHU8_9LEPT</name>
<evidence type="ECO:0000256" key="1">
    <source>
        <dbReference type="ARBA" id="ARBA00004127"/>
    </source>
</evidence>
<evidence type="ECO:0000313" key="10">
    <source>
        <dbReference type="Proteomes" id="UP000245263"/>
    </source>
</evidence>
<sequence>MTVINLLQKRVPSEILVHFRIIYGMLGFILVTRYLFNGWIEEYFLKPKVFFPHLMELDPLPYPWPYLHACVLLLLSSLISFGIKTRWALSFFLPLFFAFHFFDRTIFLNHYYLFLLFGLLLFLSPLPERNEKISFIWILIFRIQILIPYFFGGIAKLNPEWLLEGQPLHIWWSRSEDMKWIGSYLALRETGILVSWIACIFDLTIPFFLSIPHTRYIAYLFLIVFHFLTGLFFPLGMFPWMMPLLGLVLFSPEIHGKVGDFFYNKIPHLDFSQKTNKPKEYPLKKVYILLCGILFLFEMFLANRHRFYPGNLFWTEEGFRFSWNIMVVEKAGHAEFWIQTDKNKIPVRLRDHLSNFQIKMMSYQPDMIEQFARYLKNDYIRQHPETKNIQIYANVFVSVNGKSPKRLVNPNYDLSGDVTPMFRIPNFVLKNNYP</sequence>
<dbReference type="Proteomes" id="UP000245263">
    <property type="component" value="Chromosome 1"/>
</dbReference>
<feature type="transmembrane region" description="Helical" evidence="7">
    <location>
        <begin position="286"/>
        <end position="303"/>
    </location>
</feature>
<dbReference type="InterPro" id="IPR053935">
    <property type="entry name" value="VKGC_lumenal_dom"/>
</dbReference>
<accession>A0ABM7UHU8</accession>
<evidence type="ECO:0000256" key="4">
    <source>
        <dbReference type="ARBA" id="ARBA00023136"/>
    </source>
</evidence>
<keyword evidence="3 7" id="KW-1133">Transmembrane helix</keyword>
<dbReference type="Pfam" id="PF22777">
    <property type="entry name" value="VKGC_lumenal_dom"/>
    <property type="match status" value="1"/>
</dbReference>
<evidence type="ECO:0000256" key="2">
    <source>
        <dbReference type="ARBA" id="ARBA00022692"/>
    </source>
</evidence>
<dbReference type="EMBL" id="AP025028">
    <property type="protein sequence ID" value="BDA78253.1"/>
    <property type="molecule type" value="Genomic_DNA"/>
</dbReference>
<feature type="transmembrane region" description="Helical" evidence="7">
    <location>
        <begin position="21"/>
        <end position="40"/>
    </location>
</feature>
<feature type="transmembrane region" description="Helical" evidence="7">
    <location>
        <begin position="133"/>
        <end position="151"/>
    </location>
</feature>
<feature type="transmembrane region" description="Helical" evidence="7">
    <location>
        <begin position="108"/>
        <end position="126"/>
    </location>
</feature>
<dbReference type="InterPro" id="IPR011020">
    <property type="entry name" value="HTTM-like"/>
</dbReference>
<organism evidence="9 10">
    <name type="scientific">Leptospira kobayashii</name>
    <dbReference type="NCBI Taxonomy" id="1917830"/>
    <lineage>
        <taxon>Bacteria</taxon>
        <taxon>Pseudomonadati</taxon>
        <taxon>Spirochaetota</taxon>
        <taxon>Spirochaetia</taxon>
        <taxon>Leptospirales</taxon>
        <taxon>Leptospiraceae</taxon>
        <taxon>Leptospira</taxon>
    </lineage>
</organism>
<dbReference type="InterPro" id="IPR007782">
    <property type="entry name" value="VKG_COase"/>
</dbReference>
<keyword evidence="5" id="KW-1015">Disulfide bond</keyword>
<keyword evidence="6" id="KW-0456">Lyase</keyword>
<dbReference type="InterPro" id="IPR053934">
    <property type="entry name" value="HTTM_dom"/>
</dbReference>
<evidence type="ECO:0000313" key="9">
    <source>
        <dbReference type="EMBL" id="BDA78253.1"/>
    </source>
</evidence>
<keyword evidence="10" id="KW-1185">Reference proteome</keyword>
<dbReference type="SMART" id="SM00752">
    <property type="entry name" value="HTTM"/>
    <property type="match status" value="1"/>
</dbReference>
<feature type="transmembrane region" description="Helical" evidence="7">
    <location>
        <begin position="190"/>
        <end position="209"/>
    </location>
</feature>
<protein>
    <submittedName>
        <fullName evidence="9">Type I deoxyribonuclease HsdR</fullName>
    </submittedName>
</protein>
<dbReference type="Pfam" id="PF05090">
    <property type="entry name" value="HTTM"/>
    <property type="match status" value="1"/>
</dbReference>
<evidence type="ECO:0000256" key="7">
    <source>
        <dbReference type="SAM" id="Phobius"/>
    </source>
</evidence>
<gene>
    <name evidence="9" type="ORF">LPTSP3_g11830</name>
</gene>
<proteinExistence type="predicted"/>
<feature type="transmembrane region" description="Helical" evidence="7">
    <location>
        <begin position="216"/>
        <end position="242"/>
    </location>
</feature>
<dbReference type="RefSeq" id="WP_109018694.1">
    <property type="nucleotide sequence ID" value="NZ_AP025028.1"/>
</dbReference>
<evidence type="ECO:0000256" key="6">
    <source>
        <dbReference type="ARBA" id="ARBA00023239"/>
    </source>
</evidence>
<keyword evidence="2 7" id="KW-0812">Transmembrane</keyword>
<dbReference type="PANTHER" id="PTHR12639:SF7">
    <property type="entry name" value="HTTM DOMAIN-CONTAINING PROTEIN"/>
    <property type="match status" value="1"/>
</dbReference>
<feature type="domain" description="HTTM-like" evidence="8">
    <location>
        <begin position="8"/>
        <end position="254"/>
    </location>
</feature>
<dbReference type="PANTHER" id="PTHR12639">
    <property type="entry name" value="VITAMIN K-DEPENDENT GAMMA-CARBOXYLASE"/>
    <property type="match status" value="1"/>
</dbReference>
<evidence type="ECO:0000259" key="8">
    <source>
        <dbReference type="SMART" id="SM00752"/>
    </source>
</evidence>
<keyword evidence="4 7" id="KW-0472">Membrane</keyword>
<comment type="subcellular location">
    <subcellularLocation>
        <location evidence="1">Endomembrane system</location>
        <topology evidence="1">Multi-pass membrane protein</topology>
    </subcellularLocation>
</comment>
<evidence type="ECO:0000256" key="5">
    <source>
        <dbReference type="ARBA" id="ARBA00023157"/>
    </source>
</evidence>